<name>A0A8T2N648_9TELE</name>
<keyword evidence="2" id="KW-1185">Reference proteome</keyword>
<comment type="caution">
    <text evidence="1">The sequence shown here is derived from an EMBL/GenBank/DDBJ whole genome shotgun (WGS) entry which is preliminary data.</text>
</comment>
<proteinExistence type="predicted"/>
<protein>
    <submittedName>
        <fullName evidence="1">Uncharacterized protein</fullName>
    </submittedName>
</protein>
<dbReference type="Proteomes" id="UP000824540">
    <property type="component" value="Unassembled WGS sequence"/>
</dbReference>
<sequence length="134" mass="15586">MIIAQPLETAQLPLRASPSIMLGLLKDTLSWCTLQPRVPSAPITAPAPLGLHWGNSSIKRQKCLRDSECVREERSKRDAFSSGFTRASRRIRLNGETLRQREREREKEREREAQKWYHFPRNAGHLYRLMESCK</sequence>
<gene>
    <name evidence="1" type="ORF">JZ751_004192</name>
</gene>
<dbReference type="EMBL" id="JAFBMS010000111">
    <property type="protein sequence ID" value="KAG9335763.1"/>
    <property type="molecule type" value="Genomic_DNA"/>
</dbReference>
<evidence type="ECO:0000313" key="2">
    <source>
        <dbReference type="Proteomes" id="UP000824540"/>
    </source>
</evidence>
<evidence type="ECO:0000313" key="1">
    <source>
        <dbReference type="EMBL" id="KAG9335763.1"/>
    </source>
</evidence>
<organism evidence="1 2">
    <name type="scientific">Albula glossodonta</name>
    <name type="common">roundjaw bonefish</name>
    <dbReference type="NCBI Taxonomy" id="121402"/>
    <lineage>
        <taxon>Eukaryota</taxon>
        <taxon>Metazoa</taxon>
        <taxon>Chordata</taxon>
        <taxon>Craniata</taxon>
        <taxon>Vertebrata</taxon>
        <taxon>Euteleostomi</taxon>
        <taxon>Actinopterygii</taxon>
        <taxon>Neopterygii</taxon>
        <taxon>Teleostei</taxon>
        <taxon>Albuliformes</taxon>
        <taxon>Albulidae</taxon>
        <taxon>Albula</taxon>
    </lineage>
</organism>
<accession>A0A8T2N648</accession>
<reference evidence="1" key="1">
    <citation type="thesis" date="2021" institute="BYU ScholarsArchive" country="Provo, UT, USA">
        <title>Applications of and Algorithms for Genome Assembly and Genomic Analyses with an Emphasis on Marine Teleosts.</title>
        <authorList>
            <person name="Pickett B.D."/>
        </authorList>
    </citation>
    <scope>NUCLEOTIDE SEQUENCE</scope>
    <source>
        <strain evidence="1">HI-2016</strain>
    </source>
</reference>
<dbReference type="AlphaFoldDB" id="A0A8T2N648"/>